<sequence>MEVSETIFQRLYLIYMPICVLVGFTGNIMVWILIKSNRMLSKLPTNTYLLCLAAMSSLFLCTLFVFWLEEMSYLYFEDNLIGLEFRNLSCKVNQFFAHVCDFSSVWLIVLVCCERLLLLHRNRRSLTTEKACAQVIILIIVAMVFNSWILYVASIQQGVCDIDPDFDRIYHVMTVIETIICMFVPSLIIFTSNVFVIWKLNAHIKKYPGSPTVSFHTPDAEAPLTSATSVQSQTHRSNTRTSLGRLSNHFSNDADKLKKKLKRGLRYTDVQLTRSLMVVTWVFIVLNMPNYVYRMATNILGFDNQTVIMQNLSLVAHFLLYTHHAVLFYLYIFYSPQMKRRLRPTAMKLLECYCFKPDGDYGDHS</sequence>
<proteinExistence type="predicted"/>
<evidence type="ECO:0000256" key="8">
    <source>
        <dbReference type="SAM" id="MobiDB-lite"/>
    </source>
</evidence>
<dbReference type="PANTHER" id="PTHR24243">
    <property type="entry name" value="G-PROTEIN COUPLED RECEPTOR"/>
    <property type="match status" value="1"/>
</dbReference>
<keyword evidence="7" id="KW-0807">Transducer</keyword>
<dbReference type="InterPro" id="IPR000276">
    <property type="entry name" value="GPCR_Rhodpsn"/>
</dbReference>
<dbReference type="GO" id="GO:0004930">
    <property type="term" value="F:G protein-coupled receptor activity"/>
    <property type="evidence" value="ECO:0007669"/>
    <property type="project" value="UniProtKB-KW"/>
</dbReference>
<keyword evidence="4" id="KW-0297">G-protein coupled receptor</keyword>
<reference evidence="12" key="1">
    <citation type="submission" date="2020-12" db="UniProtKB">
        <authorList>
            <consortium name="WormBaseParasite"/>
        </authorList>
    </citation>
    <scope>IDENTIFICATION</scope>
    <source>
        <strain evidence="12">MHco3</strain>
    </source>
</reference>
<evidence type="ECO:0000256" key="9">
    <source>
        <dbReference type="SAM" id="Phobius"/>
    </source>
</evidence>
<evidence type="ECO:0000256" key="5">
    <source>
        <dbReference type="ARBA" id="ARBA00023136"/>
    </source>
</evidence>
<feature type="transmembrane region" description="Helical" evidence="9">
    <location>
        <begin position="46"/>
        <end position="68"/>
    </location>
</feature>
<feature type="transmembrane region" description="Helical" evidence="9">
    <location>
        <begin position="272"/>
        <end position="292"/>
    </location>
</feature>
<feature type="transmembrane region" description="Helical" evidence="9">
    <location>
        <begin position="169"/>
        <end position="198"/>
    </location>
</feature>
<evidence type="ECO:0000256" key="2">
    <source>
        <dbReference type="ARBA" id="ARBA00022692"/>
    </source>
</evidence>
<dbReference type="PROSITE" id="PS50262">
    <property type="entry name" value="G_PROTEIN_RECEP_F1_2"/>
    <property type="match status" value="1"/>
</dbReference>
<keyword evidence="5 9" id="KW-0472">Membrane</keyword>
<evidence type="ECO:0000256" key="1">
    <source>
        <dbReference type="ARBA" id="ARBA00004141"/>
    </source>
</evidence>
<dbReference type="OMA" id="YTHHAVL"/>
<keyword evidence="6" id="KW-0675">Receptor</keyword>
<feature type="region of interest" description="Disordered" evidence="8">
    <location>
        <begin position="226"/>
        <end position="247"/>
    </location>
</feature>
<keyword evidence="11" id="KW-1185">Reference proteome</keyword>
<evidence type="ECO:0000256" key="6">
    <source>
        <dbReference type="ARBA" id="ARBA00023170"/>
    </source>
</evidence>
<name>A0A7I4YXU5_HAECO</name>
<evidence type="ECO:0000256" key="4">
    <source>
        <dbReference type="ARBA" id="ARBA00023040"/>
    </source>
</evidence>
<protein>
    <submittedName>
        <fullName evidence="12">G_PROTEIN_RECEP_F1_2 domain-containing protein</fullName>
    </submittedName>
</protein>
<dbReference type="InterPro" id="IPR017452">
    <property type="entry name" value="GPCR_Rhodpsn_7TM"/>
</dbReference>
<comment type="subcellular location">
    <subcellularLocation>
        <location evidence="1">Membrane</location>
        <topology evidence="1">Multi-pass membrane protein</topology>
    </subcellularLocation>
</comment>
<feature type="transmembrane region" description="Helical" evidence="9">
    <location>
        <begin position="131"/>
        <end position="149"/>
    </location>
</feature>
<dbReference type="Gene3D" id="1.20.1070.10">
    <property type="entry name" value="Rhodopsin 7-helix transmembrane proteins"/>
    <property type="match status" value="1"/>
</dbReference>
<evidence type="ECO:0000256" key="7">
    <source>
        <dbReference type="ARBA" id="ARBA00023224"/>
    </source>
</evidence>
<evidence type="ECO:0000259" key="10">
    <source>
        <dbReference type="PROSITE" id="PS50262"/>
    </source>
</evidence>
<evidence type="ECO:0000256" key="3">
    <source>
        <dbReference type="ARBA" id="ARBA00022989"/>
    </source>
</evidence>
<dbReference type="Proteomes" id="UP000025227">
    <property type="component" value="Unplaced"/>
</dbReference>
<keyword evidence="3 9" id="KW-1133">Transmembrane helix</keyword>
<dbReference type="GO" id="GO:0005886">
    <property type="term" value="C:plasma membrane"/>
    <property type="evidence" value="ECO:0007669"/>
    <property type="project" value="TreeGrafter"/>
</dbReference>
<dbReference type="SUPFAM" id="SSF81321">
    <property type="entry name" value="Family A G protein-coupled receptor-like"/>
    <property type="match status" value="1"/>
</dbReference>
<feature type="transmembrane region" description="Helical" evidence="9">
    <location>
        <begin position="12"/>
        <end position="34"/>
    </location>
</feature>
<dbReference type="PANTHER" id="PTHR24243:SF230">
    <property type="entry name" value="G-PROTEIN COUPLED RECEPTORS FAMILY 1 PROFILE DOMAIN-CONTAINING PROTEIN"/>
    <property type="match status" value="1"/>
</dbReference>
<feature type="transmembrane region" description="Helical" evidence="9">
    <location>
        <begin position="312"/>
        <end position="334"/>
    </location>
</feature>
<evidence type="ECO:0000313" key="12">
    <source>
        <dbReference type="WBParaSite" id="HCON_00155570-00001"/>
    </source>
</evidence>
<keyword evidence="2 9" id="KW-0812">Transmembrane</keyword>
<dbReference type="Pfam" id="PF00001">
    <property type="entry name" value="7tm_1"/>
    <property type="match status" value="1"/>
</dbReference>
<organism evidence="11 12">
    <name type="scientific">Haemonchus contortus</name>
    <name type="common">Barber pole worm</name>
    <dbReference type="NCBI Taxonomy" id="6289"/>
    <lineage>
        <taxon>Eukaryota</taxon>
        <taxon>Metazoa</taxon>
        <taxon>Ecdysozoa</taxon>
        <taxon>Nematoda</taxon>
        <taxon>Chromadorea</taxon>
        <taxon>Rhabditida</taxon>
        <taxon>Rhabditina</taxon>
        <taxon>Rhabditomorpha</taxon>
        <taxon>Strongyloidea</taxon>
        <taxon>Trichostrongylidae</taxon>
        <taxon>Haemonchus</taxon>
    </lineage>
</organism>
<dbReference type="PRINTS" id="PR00237">
    <property type="entry name" value="GPCRRHODOPSN"/>
</dbReference>
<feature type="domain" description="G-protein coupled receptors family 1 profile" evidence="10">
    <location>
        <begin position="26"/>
        <end position="331"/>
    </location>
</feature>
<accession>A0A7I4YXU5</accession>
<evidence type="ECO:0000313" key="11">
    <source>
        <dbReference type="Proteomes" id="UP000025227"/>
    </source>
</evidence>
<dbReference type="OrthoDB" id="9990906at2759"/>
<feature type="transmembrane region" description="Helical" evidence="9">
    <location>
        <begin position="95"/>
        <end position="119"/>
    </location>
</feature>
<dbReference type="AlphaFoldDB" id="A0A7I4YXU5"/>
<dbReference type="WBParaSite" id="HCON_00155570-00001">
    <property type="protein sequence ID" value="HCON_00155570-00001"/>
    <property type="gene ID" value="HCON_00155570"/>
</dbReference>